<name>A0A412PKM3_STRAP</name>
<dbReference type="AlphaFoldDB" id="A0A412PKM3"/>
<protein>
    <submittedName>
        <fullName evidence="1">Uncharacterized protein</fullName>
    </submittedName>
</protein>
<evidence type="ECO:0000313" key="1">
    <source>
        <dbReference type="EMBL" id="RGT59024.1"/>
    </source>
</evidence>
<dbReference type="InterPro" id="IPR009773">
    <property type="entry name" value="Lactococcus_phage_712_M3"/>
</dbReference>
<dbReference type="GO" id="GO:0003676">
    <property type="term" value="F:nucleic acid binding"/>
    <property type="evidence" value="ECO:0007669"/>
    <property type="project" value="InterPro"/>
</dbReference>
<comment type="caution">
    <text evidence="1">The sequence shown here is derived from an EMBL/GenBank/DDBJ whole genome shotgun (WGS) entry which is preliminary data.</text>
</comment>
<dbReference type="Pfam" id="PF07066">
    <property type="entry name" value="DUF3882"/>
    <property type="match status" value="1"/>
</dbReference>
<evidence type="ECO:0000313" key="2">
    <source>
        <dbReference type="Proteomes" id="UP000284046"/>
    </source>
</evidence>
<sequence length="172" mass="19490">MSNLTLSLDASTSVTGWAVFNGSTLVQSGAIKPKSKSKTFYERGRLMTNELKMIQLRVIESYKKPFDYIVIEKNNVMGPNQQSMMSIGIVTGMILSRLVADEVYFVNVSTWRKHWKFSYKDCSKKSMKKQSIETVEREFNKTVKDDEADAILIGSYFVNGGLESGKLEHHSN</sequence>
<gene>
    <name evidence="1" type="ORF">DWX18_10625</name>
</gene>
<reference evidence="1 2" key="1">
    <citation type="submission" date="2018-08" db="EMBL/GenBank/DDBJ databases">
        <title>A genome reference for cultivated species of the human gut microbiota.</title>
        <authorList>
            <person name="Zou Y."/>
            <person name="Xue W."/>
            <person name="Luo G."/>
        </authorList>
    </citation>
    <scope>NUCLEOTIDE SEQUENCE [LARGE SCALE GENOMIC DNA]</scope>
    <source>
        <strain evidence="1 2">AF18-38</strain>
    </source>
</reference>
<dbReference type="Gene3D" id="3.30.420.10">
    <property type="entry name" value="Ribonuclease H-like superfamily/Ribonuclease H"/>
    <property type="match status" value="1"/>
</dbReference>
<dbReference type="EMBL" id="QRWZ01000023">
    <property type="protein sequence ID" value="RGT59024.1"/>
    <property type="molecule type" value="Genomic_DNA"/>
</dbReference>
<dbReference type="RefSeq" id="WP_118138984.1">
    <property type="nucleotide sequence ID" value="NZ_JAQCVW010000024.1"/>
</dbReference>
<dbReference type="SUPFAM" id="SSF53098">
    <property type="entry name" value="Ribonuclease H-like"/>
    <property type="match status" value="1"/>
</dbReference>
<dbReference type="InterPro" id="IPR036397">
    <property type="entry name" value="RNaseH_sf"/>
</dbReference>
<dbReference type="Proteomes" id="UP000284046">
    <property type="component" value="Unassembled WGS sequence"/>
</dbReference>
<dbReference type="InterPro" id="IPR012337">
    <property type="entry name" value="RNaseH-like_sf"/>
</dbReference>
<organism evidence="1 2">
    <name type="scientific">Streptococcus anginosus</name>
    <dbReference type="NCBI Taxonomy" id="1328"/>
    <lineage>
        <taxon>Bacteria</taxon>
        <taxon>Bacillati</taxon>
        <taxon>Bacillota</taxon>
        <taxon>Bacilli</taxon>
        <taxon>Lactobacillales</taxon>
        <taxon>Streptococcaceae</taxon>
        <taxon>Streptococcus</taxon>
        <taxon>Streptococcus anginosus group</taxon>
    </lineage>
</organism>
<proteinExistence type="predicted"/>
<accession>A0A412PKM3</accession>